<feature type="transmembrane region" description="Helical" evidence="10">
    <location>
        <begin position="109"/>
        <end position="133"/>
    </location>
</feature>
<gene>
    <name evidence="12" type="ORF">AB0C36_18480</name>
</gene>
<dbReference type="PANTHER" id="PTHR42718">
    <property type="entry name" value="MAJOR FACILITATOR SUPERFAMILY MULTIDRUG TRANSPORTER MFSC"/>
    <property type="match status" value="1"/>
</dbReference>
<evidence type="ECO:0000256" key="1">
    <source>
        <dbReference type="ARBA" id="ARBA00004651"/>
    </source>
</evidence>
<feature type="region of interest" description="Disordered" evidence="9">
    <location>
        <begin position="472"/>
        <end position="492"/>
    </location>
</feature>
<feature type="transmembrane region" description="Helical" evidence="10">
    <location>
        <begin position="337"/>
        <end position="355"/>
    </location>
</feature>
<evidence type="ECO:0000256" key="5">
    <source>
        <dbReference type="ARBA" id="ARBA00022692"/>
    </source>
</evidence>
<name>A0ABV3DIB5_9ACTN</name>
<accession>A0ABV3DIB5</accession>
<dbReference type="PROSITE" id="PS50850">
    <property type="entry name" value="MFS"/>
    <property type="match status" value="1"/>
</dbReference>
<feature type="transmembrane region" description="Helical" evidence="10">
    <location>
        <begin position="170"/>
        <end position="191"/>
    </location>
</feature>
<feature type="compositionally biased region" description="Basic and acidic residues" evidence="9">
    <location>
        <begin position="472"/>
        <end position="485"/>
    </location>
</feature>
<keyword evidence="13" id="KW-1185">Reference proteome</keyword>
<evidence type="ECO:0000256" key="10">
    <source>
        <dbReference type="SAM" id="Phobius"/>
    </source>
</evidence>
<feature type="transmembrane region" description="Helical" evidence="10">
    <location>
        <begin position="145"/>
        <end position="164"/>
    </location>
</feature>
<evidence type="ECO:0000256" key="7">
    <source>
        <dbReference type="ARBA" id="ARBA00023136"/>
    </source>
</evidence>
<dbReference type="Gene3D" id="1.20.1720.10">
    <property type="entry name" value="Multidrug resistance protein D"/>
    <property type="match status" value="1"/>
</dbReference>
<dbReference type="InterPro" id="IPR036259">
    <property type="entry name" value="MFS_trans_sf"/>
</dbReference>
<evidence type="ECO:0000256" key="6">
    <source>
        <dbReference type="ARBA" id="ARBA00022989"/>
    </source>
</evidence>
<evidence type="ECO:0000313" key="13">
    <source>
        <dbReference type="Proteomes" id="UP001551482"/>
    </source>
</evidence>
<dbReference type="CDD" id="cd17503">
    <property type="entry name" value="MFS_LmrB_MDR_like"/>
    <property type="match status" value="1"/>
</dbReference>
<dbReference type="EMBL" id="JBEZFP010000044">
    <property type="protein sequence ID" value="MEU8135496.1"/>
    <property type="molecule type" value="Genomic_DNA"/>
</dbReference>
<sequence>MASPGRSRLPDLNQKFVVGAVFVAAMFVNILDITIINVALPAIGKDFGVGPSELGTVAVGYLVSLAVFIPASGWLGDRFGSKRVFLFALAVFTGASALCGLAQTLDQLVLFRILQGVGGGLLTPVGMAMMFRAFPPEERVRASRVLMVPTAIAPALGPVLGGLLVDKASWHWVFYINLPVGAVALVFGALFLKEHREPGVGRFDLPGFLLAGVGFALLMYSLSEGPGKGWGSPLIIGTGIAGAVLLVSMVWYELRAAEPILKLRLFGDRLFASTNTVSLLGSAGFLGLLYVYPLMCQQAFGWSALKTGLLTFPEAFGVMITSQVVSRIYPKVGPRRLMAVGLAGIAAAAVMLSRTDQNTPPAVFAGILFFTGVALAFNMIPMQAAAFAKTKPSDSAAASTLFSTQRQLGSALGVALLSTVIAGVGAFTTTSAGLAAPNLDAYRAAFWTAAGIALVGALVALTVRDEDAAATMRKAEPVEEARPAAEPDAVSA</sequence>
<organism evidence="12 13">
    <name type="scientific">Streptodolium elevatio</name>
    <dbReference type="NCBI Taxonomy" id="3157996"/>
    <lineage>
        <taxon>Bacteria</taxon>
        <taxon>Bacillati</taxon>
        <taxon>Actinomycetota</taxon>
        <taxon>Actinomycetes</taxon>
        <taxon>Kitasatosporales</taxon>
        <taxon>Streptomycetaceae</taxon>
        <taxon>Streptodolium</taxon>
    </lineage>
</organism>
<protein>
    <submittedName>
        <fullName evidence="12">MDR family MFS transporter</fullName>
    </submittedName>
</protein>
<proteinExistence type="inferred from homology"/>
<dbReference type="InterPro" id="IPR020846">
    <property type="entry name" value="MFS_dom"/>
</dbReference>
<dbReference type="PANTHER" id="PTHR42718:SF9">
    <property type="entry name" value="MAJOR FACILITATOR SUPERFAMILY MULTIDRUG TRANSPORTER MFSC"/>
    <property type="match status" value="1"/>
</dbReference>
<evidence type="ECO:0000256" key="3">
    <source>
        <dbReference type="ARBA" id="ARBA00022448"/>
    </source>
</evidence>
<feature type="transmembrane region" description="Helical" evidence="10">
    <location>
        <begin position="361"/>
        <end position="387"/>
    </location>
</feature>
<feature type="transmembrane region" description="Helical" evidence="10">
    <location>
        <begin position="84"/>
        <end position="103"/>
    </location>
</feature>
<feature type="transmembrane region" description="Helical" evidence="10">
    <location>
        <begin position="55"/>
        <end position="75"/>
    </location>
</feature>
<dbReference type="RefSeq" id="WP_358355295.1">
    <property type="nucleotide sequence ID" value="NZ_JBEZFP010000044.1"/>
</dbReference>
<comment type="similarity">
    <text evidence="2">Belongs to the major facilitator superfamily. EmrB family.</text>
</comment>
<keyword evidence="7 10" id="KW-0472">Membrane</keyword>
<feature type="domain" description="Major facilitator superfamily (MFS) profile" evidence="11">
    <location>
        <begin position="18"/>
        <end position="468"/>
    </location>
</feature>
<dbReference type="PRINTS" id="PR01036">
    <property type="entry name" value="TCRTETB"/>
</dbReference>
<comment type="subcellular location">
    <subcellularLocation>
        <location evidence="1">Cell membrane</location>
        <topology evidence="1">Multi-pass membrane protein</topology>
    </subcellularLocation>
</comment>
<keyword evidence="3" id="KW-0813">Transport</keyword>
<evidence type="ECO:0000256" key="8">
    <source>
        <dbReference type="ARBA" id="ARBA00023251"/>
    </source>
</evidence>
<dbReference type="InterPro" id="IPR011701">
    <property type="entry name" value="MFS"/>
</dbReference>
<feature type="transmembrane region" description="Helical" evidence="10">
    <location>
        <begin position="444"/>
        <end position="463"/>
    </location>
</feature>
<feature type="transmembrane region" description="Helical" evidence="10">
    <location>
        <begin position="408"/>
        <end position="432"/>
    </location>
</feature>
<dbReference type="Gene3D" id="1.20.1250.20">
    <property type="entry name" value="MFS general substrate transporter like domains"/>
    <property type="match status" value="1"/>
</dbReference>
<keyword evidence="5 10" id="KW-0812">Transmembrane</keyword>
<feature type="transmembrane region" description="Helical" evidence="10">
    <location>
        <begin position="272"/>
        <end position="292"/>
    </location>
</feature>
<dbReference type="NCBIfam" id="TIGR00711">
    <property type="entry name" value="efflux_EmrB"/>
    <property type="match status" value="1"/>
</dbReference>
<keyword evidence="8" id="KW-0046">Antibiotic resistance</keyword>
<evidence type="ECO:0000256" key="2">
    <source>
        <dbReference type="ARBA" id="ARBA00008537"/>
    </source>
</evidence>
<feature type="transmembrane region" description="Helical" evidence="10">
    <location>
        <begin position="234"/>
        <end position="252"/>
    </location>
</feature>
<dbReference type="Proteomes" id="UP001551482">
    <property type="component" value="Unassembled WGS sequence"/>
</dbReference>
<comment type="caution">
    <text evidence="12">The sequence shown here is derived from an EMBL/GenBank/DDBJ whole genome shotgun (WGS) entry which is preliminary data.</text>
</comment>
<keyword evidence="6 10" id="KW-1133">Transmembrane helix</keyword>
<evidence type="ECO:0000256" key="4">
    <source>
        <dbReference type="ARBA" id="ARBA00022475"/>
    </source>
</evidence>
<dbReference type="InterPro" id="IPR004638">
    <property type="entry name" value="EmrB-like"/>
</dbReference>
<keyword evidence="4" id="KW-1003">Cell membrane</keyword>
<evidence type="ECO:0000259" key="11">
    <source>
        <dbReference type="PROSITE" id="PS50850"/>
    </source>
</evidence>
<feature type="transmembrane region" description="Helical" evidence="10">
    <location>
        <begin position="304"/>
        <end position="325"/>
    </location>
</feature>
<feature type="transmembrane region" description="Helical" evidence="10">
    <location>
        <begin position="203"/>
        <end position="222"/>
    </location>
</feature>
<reference evidence="12 13" key="1">
    <citation type="submission" date="2024-06" db="EMBL/GenBank/DDBJ databases">
        <title>The Natural Products Discovery Center: Release of the First 8490 Sequenced Strains for Exploring Actinobacteria Biosynthetic Diversity.</title>
        <authorList>
            <person name="Kalkreuter E."/>
            <person name="Kautsar S.A."/>
            <person name="Yang D."/>
            <person name="Bader C.D."/>
            <person name="Teijaro C.N."/>
            <person name="Fluegel L."/>
            <person name="Davis C.M."/>
            <person name="Simpson J.R."/>
            <person name="Lauterbach L."/>
            <person name="Steele A.D."/>
            <person name="Gui C."/>
            <person name="Meng S."/>
            <person name="Li G."/>
            <person name="Viehrig K."/>
            <person name="Ye F."/>
            <person name="Su P."/>
            <person name="Kiefer A.F."/>
            <person name="Nichols A."/>
            <person name="Cepeda A.J."/>
            <person name="Yan W."/>
            <person name="Fan B."/>
            <person name="Jiang Y."/>
            <person name="Adhikari A."/>
            <person name="Zheng C.-J."/>
            <person name="Schuster L."/>
            <person name="Cowan T.M."/>
            <person name="Smanski M.J."/>
            <person name="Chevrette M.G."/>
            <person name="De Carvalho L.P.S."/>
            <person name="Shen B."/>
        </authorList>
    </citation>
    <scope>NUCLEOTIDE SEQUENCE [LARGE SCALE GENOMIC DNA]</scope>
    <source>
        <strain evidence="12 13">NPDC048946</strain>
    </source>
</reference>
<evidence type="ECO:0000256" key="9">
    <source>
        <dbReference type="SAM" id="MobiDB-lite"/>
    </source>
</evidence>
<dbReference type="SUPFAM" id="SSF103473">
    <property type="entry name" value="MFS general substrate transporter"/>
    <property type="match status" value="1"/>
</dbReference>
<dbReference type="Pfam" id="PF07690">
    <property type="entry name" value="MFS_1"/>
    <property type="match status" value="1"/>
</dbReference>
<evidence type="ECO:0000313" key="12">
    <source>
        <dbReference type="EMBL" id="MEU8135496.1"/>
    </source>
</evidence>
<feature type="transmembrane region" description="Helical" evidence="10">
    <location>
        <begin position="16"/>
        <end position="43"/>
    </location>
</feature>